<dbReference type="Gene3D" id="3.90.850.10">
    <property type="entry name" value="Fumarylacetoacetase-like, C-terminal domain"/>
    <property type="match status" value="1"/>
</dbReference>
<organism evidence="4 5">
    <name type="scientific">Mortierella isabellina</name>
    <name type="common">Filamentous fungus</name>
    <name type="synonym">Umbelopsis isabellina</name>
    <dbReference type="NCBI Taxonomy" id="91625"/>
    <lineage>
        <taxon>Eukaryota</taxon>
        <taxon>Fungi</taxon>
        <taxon>Fungi incertae sedis</taxon>
        <taxon>Mucoromycota</taxon>
        <taxon>Mucoromycotina</taxon>
        <taxon>Umbelopsidomycetes</taxon>
        <taxon>Umbelopsidales</taxon>
        <taxon>Umbelopsidaceae</taxon>
        <taxon>Umbelopsis</taxon>
    </lineage>
</organism>
<dbReference type="InterPro" id="IPR036663">
    <property type="entry name" value="Fumarylacetoacetase_C_sf"/>
</dbReference>
<dbReference type="Pfam" id="PF01557">
    <property type="entry name" value="FAA_hydrolase"/>
    <property type="match status" value="1"/>
</dbReference>
<dbReference type="Proteomes" id="UP000654370">
    <property type="component" value="Unassembled WGS sequence"/>
</dbReference>
<feature type="domain" description="Fumarylacetoacetase-like C-terminal" evidence="3">
    <location>
        <begin position="75"/>
        <end position="281"/>
    </location>
</feature>
<evidence type="ECO:0000313" key="4">
    <source>
        <dbReference type="EMBL" id="KAG2173087.1"/>
    </source>
</evidence>
<proteinExistence type="inferred from homology"/>
<reference evidence="4" key="1">
    <citation type="submission" date="2020-12" db="EMBL/GenBank/DDBJ databases">
        <title>Metabolic potential, ecology and presence of endohyphal bacteria is reflected in genomic diversity of Mucoromycotina.</title>
        <authorList>
            <person name="Muszewska A."/>
            <person name="Okrasinska A."/>
            <person name="Steczkiewicz K."/>
            <person name="Drgas O."/>
            <person name="Orlowska M."/>
            <person name="Perlinska-Lenart U."/>
            <person name="Aleksandrzak-Piekarczyk T."/>
            <person name="Szatraj K."/>
            <person name="Zielenkiewicz U."/>
            <person name="Pilsyk S."/>
            <person name="Malc E."/>
            <person name="Mieczkowski P."/>
            <person name="Kruszewska J.S."/>
            <person name="Biernat P."/>
            <person name="Pawlowska J."/>
        </authorList>
    </citation>
    <scope>NUCLEOTIDE SEQUENCE</scope>
    <source>
        <strain evidence="4">WA0000067209</strain>
    </source>
</reference>
<accession>A0A8H7PFN5</accession>
<keyword evidence="2" id="KW-0479">Metal-binding</keyword>
<evidence type="ECO:0000256" key="2">
    <source>
        <dbReference type="ARBA" id="ARBA00022723"/>
    </source>
</evidence>
<comment type="similarity">
    <text evidence="1">Belongs to the FAH family.</text>
</comment>
<name>A0A8H7PFN5_MORIS</name>
<keyword evidence="5" id="KW-1185">Reference proteome</keyword>
<comment type="caution">
    <text evidence="4">The sequence shown here is derived from an EMBL/GenBank/DDBJ whole genome shotgun (WGS) entry which is preliminary data.</text>
</comment>
<dbReference type="PANTHER" id="PTHR11820">
    <property type="entry name" value="ACYLPYRUVASE"/>
    <property type="match status" value="1"/>
</dbReference>
<evidence type="ECO:0000313" key="5">
    <source>
        <dbReference type="Proteomes" id="UP000654370"/>
    </source>
</evidence>
<dbReference type="OrthoDB" id="411064at2759"/>
<protein>
    <recommendedName>
        <fullName evidence="3">Fumarylacetoacetase-like C-terminal domain-containing protein</fullName>
    </recommendedName>
</protein>
<dbReference type="SUPFAM" id="SSF56529">
    <property type="entry name" value="FAH"/>
    <property type="match status" value="1"/>
</dbReference>
<dbReference type="GO" id="GO:0050163">
    <property type="term" value="F:oxaloacetate tautomerase activity"/>
    <property type="evidence" value="ECO:0007669"/>
    <property type="project" value="UniProtKB-ARBA"/>
</dbReference>
<dbReference type="FunFam" id="3.90.850.10:FF:000002">
    <property type="entry name" value="2-hydroxyhepta-2,4-diene-1,7-dioate isomerase"/>
    <property type="match status" value="1"/>
</dbReference>
<gene>
    <name evidence="4" type="ORF">INT43_004460</name>
</gene>
<evidence type="ECO:0000259" key="3">
    <source>
        <dbReference type="Pfam" id="PF01557"/>
    </source>
</evidence>
<dbReference type="PANTHER" id="PTHR11820:SF112">
    <property type="entry name" value="FUMARYLACETOACETATE HYDROLASE FAMILY PROTEIN (AFU_ORTHOLOGUE AFUA_1G02370)-RELATED"/>
    <property type="match status" value="1"/>
</dbReference>
<dbReference type="GO" id="GO:0046872">
    <property type="term" value="F:metal ion binding"/>
    <property type="evidence" value="ECO:0007669"/>
    <property type="project" value="UniProtKB-KW"/>
</dbReference>
<dbReference type="EMBL" id="JAEPQZ010000015">
    <property type="protein sequence ID" value="KAG2173087.1"/>
    <property type="molecule type" value="Genomic_DNA"/>
</dbReference>
<sequence>MLWTHLIRFVAKEDSNVYLGQLVDTVRDIGLDSFTGTAIKAYRIDGSIFDGKVTDKLLTVDRLLSPITREQCDYVRCVGLNYKDHAEEAHLELPKVPILFTKPRSSIIGPYPDNVNIPKCAQDNTSDYEAELCVVIGKTGRDIKEEDALDYVLGYTASNDISARKLQLTQSQWCFGKGLDDSLPIGPVLVSPRAIPDPQKLGIKAIYNDRIVQNGNTSDMIFSIRQQIAYFSQGTTLEAGTLIITGTPAGIGIARNPRVVLEDGSDIRVEIEKIGTLINKVHYE</sequence>
<dbReference type="GO" id="GO:0006107">
    <property type="term" value="P:oxaloacetate metabolic process"/>
    <property type="evidence" value="ECO:0007669"/>
    <property type="project" value="UniProtKB-ARBA"/>
</dbReference>
<dbReference type="AlphaFoldDB" id="A0A8H7PFN5"/>
<evidence type="ECO:0000256" key="1">
    <source>
        <dbReference type="ARBA" id="ARBA00010211"/>
    </source>
</evidence>
<dbReference type="InterPro" id="IPR011234">
    <property type="entry name" value="Fumarylacetoacetase-like_C"/>
</dbReference>